<feature type="compositionally biased region" description="Basic and acidic residues" evidence="1">
    <location>
        <begin position="129"/>
        <end position="143"/>
    </location>
</feature>
<feature type="compositionally biased region" description="Polar residues" evidence="1">
    <location>
        <begin position="18"/>
        <end position="44"/>
    </location>
</feature>
<sequence length="168" mass="18384">MRAQEGSEKGMNTPPTGPTTFASSTDATLLPTPSSGSPRSQQVWHDSDGELSDVDESIFGPDVFQALCPGLYEPPENRHVSPDSSMSSTDLPQALKTIAPTASSMYLNQSYESEPEPSKASPQVQSSFLEKEDRVKRPAREDQDNLCSYCYPDQGWKFNQHEIPGGEV</sequence>
<feature type="region of interest" description="Disordered" evidence="1">
    <location>
        <begin position="106"/>
        <end position="146"/>
    </location>
</feature>
<dbReference type="Proteomes" id="UP000256645">
    <property type="component" value="Unassembled WGS sequence"/>
</dbReference>
<evidence type="ECO:0000313" key="3">
    <source>
        <dbReference type="Proteomes" id="UP000256645"/>
    </source>
</evidence>
<keyword evidence="3" id="KW-1185">Reference proteome</keyword>
<accession>A0A3D8QK18</accession>
<name>A0A3D8QK18_9HELO</name>
<dbReference type="AlphaFoldDB" id="A0A3D8QK18"/>
<dbReference type="EMBL" id="PDLM01000014">
    <property type="protein sequence ID" value="RDW62155.1"/>
    <property type="molecule type" value="Genomic_DNA"/>
</dbReference>
<gene>
    <name evidence="2" type="ORF">BP6252_11588</name>
</gene>
<evidence type="ECO:0000313" key="2">
    <source>
        <dbReference type="EMBL" id="RDW62155.1"/>
    </source>
</evidence>
<protein>
    <submittedName>
        <fullName evidence="2">Uncharacterized protein</fullName>
    </submittedName>
</protein>
<organism evidence="2 3">
    <name type="scientific">Coleophoma cylindrospora</name>
    <dbReference type="NCBI Taxonomy" id="1849047"/>
    <lineage>
        <taxon>Eukaryota</taxon>
        <taxon>Fungi</taxon>
        <taxon>Dikarya</taxon>
        <taxon>Ascomycota</taxon>
        <taxon>Pezizomycotina</taxon>
        <taxon>Leotiomycetes</taxon>
        <taxon>Helotiales</taxon>
        <taxon>Dermateaceae</taxon>
        <taxon>Coleophoma</taxon>
    </lineage>
</organism>
<feature type="region of interest" description="Disordered" evidence="1">
    <location>
        <begin position="1"/>
        <end position="90"/>
    </location>
</feature>
<proteinExistence type="predicted"/>
<reference evidence="2 3" key="1">
    <citation type="journal article" date="2018" name="IMA Fungus">
        <title>IMA Genome-F 9: Draft genome sequence of Annulohypoxylon stygium, Aspergillus mulundensis, Berkeleyomyces basicola (syn. Thielaviopsis basicola), Ceratocystis smalleyi, two Cercospora beticola strains, Coleophoma cylindrospora, Fusarium fracticaudum, Phialophora cf. hyalina, and Morchella septimelata.</title>
        <authorList>
            <person name="Wingfield B.D."/>
            <person name="Bills G.F."/>
            <person name="Dong Y."/>
            <person name="Huang W."/>
            <person name="Nel W.J."/>
            <person name="Swalarsk-Parry B.S."/>
            <person name="Vaghefi N."/>
            <person name="Wilken P.M."/>
            <person name="An Z."/>
            <person name="de Beer Z.W."/>
            <person name="De Vos L."/>
            <person name="Chen L."/>
            <person name="Duong T.A."/>
            <person name="Gao Y."/>
            <person name="Hammerbacher A."/>
            <person name="Kikkert J.R."/>
            <person name="Li Y."/>
            <person name="Li H."/>
            <person name="Li K."/>
            <person name="Li Q."/>
            <person name="Liu X."/>
            <person name="Ma X."/>
            <person name="Naidoo K."/>
            <person name="Pethybridge S.J."/>
            <person name="Sun J."/>
            <person name="Steenkamp E.T."/>
            <person name="van der Nest M.A."/>
            <person name="van Wyk S."/>
            <person name="Wingfield M.J."/>
            <person name="Xiong C."/>
            <person name="Yue Q."/>
            <person name="Zhang X."/>
        </authorList>
    </citation>
    <scope>NUCLEOTIDE SEQUENCE [LARGE SCALE GENOMIC DNA]</scope>
    <source>
        <strain evidence="2 3">BP6252</strain>
    </source>
</reference>
<comment type="caution">
    <text evidence="2">The sequence shown here is derived from an EMBL/GenBank/DDBJ whole genome shotgun (WGS) entry which is preliminary data.</text>
</comment>
<dbReference type="OrthoDB" id="10427175at2759"/>
<evidence type="ECO:0000256" key="1">
    <source>
        <dbReference type="SAM" id="MobiDB-lite"/>
    </source>
</evidence>